<evidence type="ECO:0000313" key="1">
    <source>
        <dbReference type="EMBL" id="TCO39980.1"/>
    </source>
</evidence>
<name>A0A4V2S2C6_9GAMM</name>
<sequence>MALAACAALAPLARAADVDVRGWLDCRLVGRADERSYADGGLGKTRFGGGGVDATCAQAGVAFDAVLAPALAAHAQLQYQATGRDEASLLDAWLRYRPVSTTPLRWSVRLGAFFPPVSLENDALGWSSPWTLSSSAINAWVGEELRGIGAEGTFEWRGERSTFAGVFALVRSNDPAGELLAARGWSISDLVSGLGSRVREPDAYARDEDEAVPLRFNPFLENDGRLGWYAGASWETRGVGTISLLRYDNEADPASRSRGTSPVLSWHTDFWSLGAQSRVGDVVLLGQAMSGSTAIAPSPFFATHTDFRAAYLLAARDRGAWRPAVRIDAFSTDQLPRSIDGRVREHGSALTVALNWRPRAWLRVTGEALHVRSWRNQRELEGLPAQRDDTQLQLGLRVIF</sequence>
<dbReference type="AlphaFoldDB" id="A0A4V2S2C6"/>
<dbReference type="InterPro" id="IPR023614">
    <property type="entry name" value="Porin_dom_sf"/>
</dbReference>
<evidence type="ECO:0000313" key="2">
    <source>
        <dbReference type="Proteomes" id="UP000294862"/>
    </source>
</evidence>
<accession>A0A4V2S2C6</accession>
<evidence type="ECO:0008006" key="3">
    <source>
        <dbReference type="Google" id="ProtNLM"/>
    </source>
</evidence>
<protein>
    <recommendedName>
        <fullName evidence="3">Porin</fullName>
    </recommendedName>
</protein>
<keyword evidence="2" id="KW-1185">Reference proteome</keyword>
<organism evidence="1 2">
    <name type="scientific">Dokdonella fugitiva</name>
    <dbReference type="NCBI Taxonomy" id="328517"/>
    <lineage>
        <taxon>Bacteria</taxon>
        <taxon>Pseudomonadati</taxon>
        <taxon>Pseudomonadota</taxon>
        <taxon>Gammaproteobacteria</taxon>
        <taxon>Lysobacterales</taxon>
        <taxon>Rhodanobacteraceae</taxon>
        <taxon>Dokdonella</taxon>
    </lineage>
</organism>
<comment type="caution">
    <text evidence="1">The sequence shown here is derived from an EMBL/GenBank/DDBJ whole genome shotgun (WGS) entry which is preliminary data.</text>
</comment>
<dbReference type="Gene3D" id="2.40.160.10">
    <property type="entry name" value="Porin"/>
    <property type="match status" value="1"/>
</dbReference>
<gene>
    <name evidence="1" type="ORF">EV148_106135</name>
</gene>
<reference evidence="1 2" key="1">
    <citation type="journal article" date="2015" name="Stand. Genomic Sci.">
        <title>Genomic Encyclopedia of Bacterial and Archaeal Type Strains, Phase III: the genomes of soil and plant-associated and newly described type strains.</title>
        <authorList>
            <person name="Whitman W.B."/>
            <person name="Woyke T."/>
            <person name="Klenk H.P."/>
            <person name="Zhou Y."/>
            <person name="Lilburn T.G."/>
            <person name="Beck B.J."/>
            <person name="De Vos P."/>
            <person name="Vandamme P."/>
            <person name="Eisen J.A."/>
            <person name="Garrity G."/>
            <person name="Hugenholtz P."/>
            <person name="Kyrpides N.C."/>
        </authorList>
    </citation>
    <scope>NUCLEOTIDE SEQUENCE [LARGE SCALE GENOMIC DNA]</scope>
    <source>
        <strain evidence="1 2">A3</strain>
    </source>
</reference>
<dbReference type="EMBL" id="SLWQ01000006">
    <property type="protein sequence ID" value="TCO39980.1"/>
    <property type="molecule type" value="Genomic_DNA"/>
</dbReference>
<proteinExistence type="predicted"/>
<dbReference type="Proteomes" id="UP000294862">
    <property type="component" value="Unassembled WGS sequence"/>
</dbReference>
<dbReference type="SUPFAM" id="SSF56935">
    <property type="entry name" value="Porins"/>
    <property type="match status" value="1"/>
</dbReference>